<evidence type="ECO:0000256" key="5">
    <source>
        <dbReference type="PROSITE-ProRule" id="PRU00339"/>
    </source>
</evidence>
<name>A0ABY6THR8_9PAST</name>
<dbReference type="PANTHER" id="PTHR47870">
    <property type="entry name" value="CYTOCHROME C-TYPE BIOGENESIS PROTEIN CCMH"/>
    <property type="match status" value="1"/>
</dbReference>
<dbReference type="InterPro" id="IPR011990">
    <property type="entry name" value="TPR-like_helical_dom_sf"/>
</dbReference>
<evidence type="ECO:0000256" key="3">
    <source>
        <dbReference type="ARBA" id="ARBA00022748"/>
    </source>
</evidence>
<evidence type="ECO:0000256" key="6">
    <source>
        <dbReference type="SAM" id="Phobius"/>
    </source>
</evidence>
<sequence length="306" mass="35335">MMLWLVAALLTFIVALIGFYPLLKKTTQDGDTQRDELNKAFYFDRLKEIERDEAQGLLENTSQLKTELQQRLLEDIPDDVAQDADQSAVKKSDRSLGKLWFVSGFLTLLIVAGCLYFKLGAWQQQAMFENAYEKLPYFYERVKTEDVNPLSDEELQQFATALRVKLQKEPQDSKGWWTLGQIGMSLNNGNLAFSAYEKALSQDPNNVEYKLSFARILMMSDNDDEKLQGETLLKEVIRQDHSNLQALGLLAFYYFSKEDYKMAAVTWAMMLKLMPEDDSRRELIERSIRSARDAVAEQDDRQSSRK</sequence>
<evidence type="ECO:0000313" key="8">
    <source>
        <dbReference type="EMBL" id="VTU06456.1"/>
    </source>
</evidence>
<dbReference type="InterPro" id="IPR019734">
    <property type="entry name" value="TPR_rpt"/>
</dbReference>
<keyword evidence="6" id="KW-0812">Transmembrane</keyword>
<dbReference type="SUPFAM" id="SSF48452">
    <property type="entry name" value="TPR-like"/>
    <property type="match status" value="1"/>
</dbReference>
<dbReference type="PROSITE" id="PS50005">
    <property type="entry name" value="TPR"/>
    <property type="match status" value="1"/>
</dbReference>
<dbReference type="Pfam" id="PF23914">
    <property type="entry name" value="TPR_CcmH_CycH"/>
    <property type="match status" value="1"/>
</dbReference>
<dbReference type="PANTHER" id="PTHR47870:SF1">
    <property type="entry name" value="CYTOCHROME C-TYPE BIOGENESIS PROTEIN CCMH"/>
    <property type="match status" value="1"/>
</dbReference>
<dbReference type="SMART" id="SM00028">
    <property type="entry name" value="TPR"/>
    <property type="match status" value="2"/>
</dbReference>
<reference evidence="8 9" key="1">
    <citation type="submission" date="2019-05" db="EMBL/GenBank/DDBJ databases">
        <authorList>
            <consortium name="Pathogen Informatics"/>
        </authorList>
    </citation>
    <scope>NUCLEOTIDE SEQUENCE [LARGE SCALE GENOMIC DNA]</scope>
    <source>
        <strain evidence="8 9">NM319</strain>
    </source>
</reference>
<accession>A0ABY6THR8</accession>
<dbReference type="InterPro" id="IPR017560">
    <property type="entry name" value="Cyt_c_biogenesis_CcmI"/>
</dbReference>
<dbReference type="NCBIfam" id="TIGR03142">
    <property type="entry name" value="cytochro_ccmI"/>
    <property type="match status" value="1"/>
</dbReference>
<evidence type="ECO:0000256" key="2">
    <source>
        <dbReference type="ARBA" id="ARBA00022737"/>
    </source>
</evidence>
<protein>
    <submittedName>
        <fullName evidence="8">NrfG protein</fullName>
    </submittedName>
</protein>
<keyword evidence="6" id="KW-0472">Membrane</keyword>
<proteinExistence type="predicted"/>
<comment type="subcellular location">
    <subcellularLocation>
        <location evidence="1">Cell envelope</location>
    </subcellularLocation>
</comment>
<keyword evidence="3" id="KW-0201">Cytochrome c-type biogenesis</keyword>
<dbReference type="InterPro" id="IPR056413">
    <property type="entry name" value="TPR_CcmH_CycH"/>
</dbReference>
<feature type="domain" description="Cytochrome c-type biogenesis protein H TPR" evidence="7">
    <location>
        <begin position="124"/>
        <end position="281"/>
    </location>
</feature>
<dbReference type="Proteomes" id="UP000308167">
    <property type="component" value="Unassembled WGS sequence"/>
</dbReference>
<evidence type="ECO:0000313" key="9">
    <source>
        <dbReference type="Proteomes" id="UP000308167"/>
    </source>
</evidence>
<keyword evidence="2" id="KW-0677">Repeat</keyword>
<comment type="caution">
    <text evidence="8">The sequence shown here is derived from an EMBL/GenBank/DDBJ whole genome shotgun (WGS) entry which is preliminary data.</text>
</comment>
<dbReference type="GeneID" id="86154864"/>
<feature type="repeat" description="TPR" evidence="5">
    <location>
        <begin position="173"/>
        <end position="206"/>
    </location>
</feature>
<dbReference type="RefSeq" id="WP_135709308.1">
    <property type="nucleotide sequence ID" value="NZ_CABFKI010000002.1"/>
</dbReference>
<evidence type="ECO:0000259" key="7">
    <source>
        <dbReference type="Pfam" id="PF23914"/>
    </source>
</evidence>
<gene>
    <name evidence="8" type="primary">ccmH_2</name>
    <name evidence="8" type="ORF">SAMEA1410922_00458</name>
</gene>
<dbReference type="InterPro" id="IPR051263">
    <property type="entry name" value="C-type_cytochrome_biogenesis"/>
</dbReference>
<dbReference type="EMBL" id="CABFKI010000002">
    <property type="protein sequence ID" value="VTU06456.1"/>
    <property type="molecule type" value="Genomic_DNA"/>
</dbReference>
<evidence type="ECO:0000256" key="1">
    <source>
        <dbReference type="ARBA" id="ARBA00004196"/>
    </source>
</evidence>
<dbReference type="Gene3D" id="1.25.40.10">
    <property type="entry name" value="Tetratricopeptide repeat domain"/>
    <property type="match status" value="1"/>
</dbReference>
<feature type="transmembrane region" description="Helical" evidence="6">
    <location>
        <begin position="99"/>
        <end position="117"/>
    </location>
</feature>
<keyword evidence="9" id="KW-1185">Reference proteome</keyword>
<organism evidence="8 9">
    <name type="scientific">Actinobacillus porcinus</name>
    <dbReference type="NCBI Taxonomy" id="51048"/>
    <lineage>
        <taxon>Bacteria</taxon>
        <taxon>Pseudomonadati</taxon>
        <taxon>Pseudomonadota</taxon>
        <taxon>Gammaproteobacteria</taxon>
        <taxon>Pasteurellales</taxon>
        <taxon>Pasteurellaceae</taxon>
        <taxon>Actinobacillus</taxon>
    </lineage>
</organism>
<keyword evidence="4 5" id="KW-0802">TPR repeat</keyword>
<evidence type="ECO:0000256" key="4">
    <source>
        <dbReference type="ARBA" id="ARBA00022803"/>
    </source>
</evidence>
<keyword evidence="6" id="KW-1133">Transmembrane helix</keyword>